<dbReference type="PROSITE" id="PS51257">
    <property type="entry name" value="PROKAR_LIPOPROTEIN"/>
    <property type="match status" value="1"/>
</dbReference>
<dbReference type="Proteomes" id="UP000284751">
    <property type="component" value="Unassembled WGS sequence"/>
</dbReference>
<feature type="chain" id="PRO_5039431497" evidence="1">
    <location>
        <begin position="20"/>
        <end position="151"/>
    </location>
</feature>
<reference evidence="2 3" key="1">
    <citation type="submission" date="2018-08" db="EMBL/GenBank/DDBJ databases">
        <title>A genome reference for cultivated species of the human gut microbiota.</title>
        <authorList>
            <person name="Zou Y."/>
            <person name="Xue W."/>
            <person name="Luo G."/>
        </authorList>
    </citation>
    <scope>NUCLEOTIDE SEQUENCE [LARGE SCALE GENOMIC DNA]</scope>
    <source>
        <strain evidence="2 3">AF28-26</strain>
    </source>
</reference>
<gene>
    <name evidence="2" type="ORF">DWY99_06480</name>
</gene>
<protein>
    <submittedName>
        <fullName evidence="2">Uncharacterized protein</fullName>
    </submittedName>
</protein>
<evidence type="ECO:0000256" key="1">
    <source>
        <dbReference type="SAM" id="SignalP"/>
    </source>
</evidence>
<feature type="signal peptide" evidence="1">
    <location>
        <begin position="1"/>
        <end position="19"/>
    </location>
</feature>
<dbReference type="EMBL" id="QRTC01000020">
    <property type="protein sequence ID" value="RGQ41274.1"/>
    <property type="molecule type" value="Genomic_DNA"/>
</dbReference>
<evidence type="ECO:0000313" key="2">
    <source>
        <dbReference type="EMBL" id="RGQ41274.1"/>
    </source>
</evidence>
<sequence>MRKCIALVSLICILALVGCGNKTVKIDFPFEAGDVENIEMYHFVGVPVSAEKKVIVAEETIKDLYDLFEHLSLELKAAEETAGAAITSFRFNLSDGTSYELIYACHGVKNGNLESSTGNFKYFTSADIGSYWDNIDLEAVSVEESELPKVN</sequence>
<name>A0A412AXJ2_9FIRM</name>
<organism evidence="2 3">
    <name type="scientific">[Clostridium] leptum</name>
    <dbReference type="NCBI Taxonomy" id="1535"/>
    <lineage>
        <taxon>Bacteria</taxon>
        <taxon>Bacillati</taxon>
        <taxon>Bacillota</taxon>
        <taxon>Clostridia</taxon>
        <taxon>Eubacteriales</taxon>
        <taxon>Oscillospiraceae</taxon>
        <taxon>Oscillospiraceae incertae sedis</taxon>
    </lineage>
</organism>
<proteinExistence type="predicted"/>
<keyword evidence="1" id="KW-0732">Signal</keyword>
<accession>A0A412AXJ2</accession>
<comment type="caution">
    <text evidence="2">The sequence shown here is derived from an EMBL/GenBank/DDBJ whole genome shotgun (WGS) entry which is preliminary data.</text>
</comment>
<evidence type="ECO:0000313" key="3">
    <source>
        <dbReference type="Proteomes" id="UP000284751"/>
    </source>
</evidence>
<dbReference type="AlphaFoldDB" id="A0A412AXJ2"/>